<sequence>MFPMKRKKIQGDYIRGESRHDSLTAVIPARDEYLKDSLLFETRLESFIKRMIERQAALSIQNAMDISDIISPNVGIDKDVLKMQAIYGTSDPYTYMENLLNFLKGEFAGNIIENNIILRNMKERRLNSLETVRKCLLDDAPNGDFTYDIFKSCIIFQNNREGSINSDNNFISNYPYRYQYQHQKYTPTINTKEAFIITMDQQNNSTKNNDDHHKTNTNNDDDHEDDDDDDDDDDDIDNNDEADRESWLLDLSQSDNDESDKESRLLDLSQNDDNDDDNNDTDKPRNQNKGNTEMDMINKVVRKLKSVFQNDSGTRGNFDKQNSYCYFYNHVKNIFKKSQDILLSGECLSCYHQPIEKFLFTLDHNTNTKSMEDLLTQLEGVINFTFPKGESQLSSIEEITVLRLFFKNILLLKTADLVNQYRLFLSFIVTYSISHNLNHNIRMYFQKNRAYNNHHIIDDPVNPNDDQRIANKFLLVKLNAEDSLFILSLLAHFLGPCIETFLCPANLNDAAINYIDSTNFEWGKRYVNISLSSKIKRILDQLAARETFLKEREKRKSINTVIAYISENGESDTLLNPLHCIISDIGNVVEILTDGFRDLFIRTTSVMNTISTLIITRNM</sequence>
<feature type="region of interest" description="Disordered" evidence="1">
    <location>
        <begin position="203"/>
        <end position="295"/>
    </location>
</feature>
<protein>
    <submittedName>
        <fullName evidence="2">Wsv308-like protein</fullName>
    </submittedName>
</protein>
<reference evidence="2" key="1">
    <citation type="submission" date="2022-10" db="EMBL/GenBank/DDBJ databases">
        <title>Genome sequences of endogenous nimaviruses in decapod crustaceans.</title>
        <authorList>
            <person name="Kawato S."/>
            <person name="Nozaki R."/>
            <person name="Kondo H."/>
            <person name="Hirono I."/>
        </authorList>
    </citation>
    <scope>NUCLEOTIDE SEQUENCE</scope>
    <source>
        <strain evidence="2">Mikawa2016</strain>
    </source>
</reference>
<dbReference type="EMBL" id="LC738871">
    <property type="protein sequence ID" value="BDT62059.1"/>
    <property type="molecule type" value="Genomic_DNA"/>
</dbReference>
<organism evidence="2">
    <name type="scientific">Penaeus monodon majanivirus B</name>
    <dbReference type="NCBI Taxonomy" id="2984272"/>
    <lineage>
        <taxon>Viruses</taxon>
        <taxon>Viruses incertae sedis</taxon>
        <taxon>Naldaviricetes</taxon>
        <taxon>Nimaviridae</taxon>
    </lineage>
</organism>
<evidence type="ECO:0000313" key="2">
    <source>
        <dbReference type="EMBL" id="BDT62059.1"/>
    </source>
</evidence>
<evidence type="ECO:0000256" key="1">
    <source>
        <dbReference type="SAM" id="MobiDB-lite"/>
    </source>
</evidence>
<proteinExistence type="predicted"/>
<accession>A0A9C7C5E3</accession>
<feature type="compositionally biased region" description="Acidic residues" evidence="1">
    <location>
        <begin position="270"/>
        <end position="279"/>
    </location>
</feature>
<feature type="compositionally biased region" description="Acidic residues" evidence="1">
    <location>
        <begin position="219"/>
        <end position="243"/>
    </location>
</feature>
<name>A0A9C7C5E3_9VIRU</name>